<evidence type="ECO:0000259" key="2">
    <source>
        <dbReference type="Pfam" id="PF00144"/>
    </source>
</evidence>
<protein>
    <submittedName>
        <fullName evidence="4">Beta-lactamase/transpeptidase-like protein</fullName>
    </submittedName>
</protein>
<feature type="domain" description="Beta-lactamase-related" evidence="2">
    <location>
        <begin position="33"/>
        <end position="346"/>
    </location>
</feature>
<dbReference type="InterPro" id="IPR058664">
    <property type="entry name" value="ARB_00930-like_C"/>
</dbReference>
<dbReference type="RefSeq" id="XP_062656440.1">
    <property type="nucleotide sequence ID" value="XM_062800787.1"/>
</dbReference>
<evidence type="ECO:0000259" key="3">
    <source>
        <dbReference type="Pfam" id="PF26335"/>
    </source>
</evidence>
<evidence type="ECO:0000313" key="5">
    <source>
        <dbReference type="Proteomes" id="UP001278766"/>
    </source>
</evidence>
<proteinExistence type="inferred from homology"/>
<dbReference type="SUPFAM" id="SSF56601">
    <property type="entry name" value="beta-lactamase/transpeptidase-like"/>
    <property type="match status" value="1"/>
</dbReference>
<dbReference type="Pfam" id="PF26335">
    <property type="entry name" value="ARB_00930_C"/>
    <property type="match status" value="1"/>
</dbReference>
<comment type="caution">
    <text evidence="4">The sequence shown here is derived from an EMBL/GenBank/DDBJ whole genome shotgun (WGS) entry which is preliminary data.</text>
</comment>
<reference evidence="4" key="2">
    <citation type="submission" date="2023-06" db="EMBL/GenBank/DDBJ databases">
        <authorList>
            <consortium name="Lawrence Berkeley National Laboratory"/>
            <person name="Haridas S."/>
            <person name="Hensen N."/>
            <person name="Bonometti L."/>
            <person name="Westerberg I."/>
            <person name="Brannstrom I.O."/>
            <person name="Guillou S."/>
            <person name="Cros-Aarteil S."/>
            <person name="Calhoun S."/>
            <person name="Kuo A."/>
            <person name="Mondo S."/>
            <person name="Pangilinan J."/>
            <person name="Riley R."/>
            <person name="Labutti K."/>
            <person name="Andreopoulos B."/>
            <person name="Lipzen A."/>
            <person name="Chen C."/>
            <person name="Yanf M."/>
            <person name="Daum C."/>
            <person name="Ng V."/>
            <person name="Clum A."/>
            <person name="Steindorff A."/>
            <person name="Ohm R."/>
            <person name="Martin F."/>
            <person name="Silar P."/>
            <person name="Natvig D."/>
            <person name="Lalanne C."/>
            <person name="Gautier V."/>
            <person name="Ament-Velasquez S.L."/>
            <person name="Kruys A."/>
            <person name="Hutchinson M.I."/>
            <person name="Powell A.J."/>
            <person name="Barry K."/>
            <person name="Miller A.N."/>
            <person name="Grigoriev I.V."/>
            <person name="Debuchy R."/>
            <person name="Gladieux P."/>
            <person name="Thoren M.H."/>
            <person name="Johannesson H."/>
        </authorList>
    </citation>
    <scope>NUCLEOTIDE SEQUENCE</scope>
    <source>
        <strain evidence="4">CBS 168.71</strain>
    </source>
</reference>
<dbReference type="PANTHER" id="PTHR22935:SF95">
    <property type="entry name" value="BETA-LACTAMASE-LIKE 1-RELATED"/>
    <property type="match status" value="1"/>
</dbReference>
<dbReference type="Gene3D" id="3.40.710.10">
    <property type="entry name" value="DD-peptidase/beta-lactamase superfamily"/>
    <property type="match status" value="1"/>
</dbReference>
<dbReference type="Proteomes" id="UP001278766">
    <property type="component" value="Unassembled WGS sequence"/>
</dbReference>
<accession>A0AAE0HC76</accession>
<gene>
    <name evidence="4" type="ORF">B0H64DRAFT_327612</name>
</gene>
<dbReference type="GeneID" id="87837735"/>
<dbReference type="AlphaFoldDB" id="A0AAE0HC76"/>
<comment type="similarity">
    <text evidence="1">Belongs to the beta-lactamase family.</text>
</comment>
<evidence type="ECO:0000313" key="4">
    <source>
        <dbReference type="EMBL" id="KAK3292926.1"/>
    </source>
</evidence>
<dbReference type="InterPro" id="IPR001466">
    <property type="entry name" value="Beta-lactam-related"/>
</dbReference>
<feature type="domain" description="Beta-lactamase-like ARB-00930-like C-terminal" evidence="3">
    <location>
        <begin position="373"/>
        <end position="528"/>
    </location>
</feature>
<reference evidence="4" key="1">
    <citation type="journal article" date="2023" name="Mol. Phylogenet. Evol.">
        <title>Genome-scale phylogeny and comparative genomics of the fungal order Sordariales.</title>
        <authorList>
            <person name="Hensen N."/>
            <person name="Bonometti L."/>
            <person name="Westerberg I."/>
            <person name="Brannstrom I.O."/>
            <person name="Guillou S."/>
            <person name="Cros-Aarteil S."/>
            <person name="Calhoun S."/>
            <person name="Haridas S."/>
            <person name="Kuo A."/>
            <person name="Mondo S."/>
            <person name="Pangilinan J."/>
            <person name="Riley R."/>
            <person name="LaButti K."/>
            <person name="Andreopoulos B."/>
            <person name="Lipzen A."/>
            <person name="Chen C."/>
            <person name="Yan M."/>
            <person name="Daum C."/>
            <person name="Ng V."/>
            <person name="Clum A."/>
            <person name="Steindorff A."/>
            <person name="Ohm R.A."/>
            <person name="Martin F."/>
            <person name="Silar P."/>
            <person name="Natvig D.O."/>
            <person name="Lalanne C."/>
            <person name="Gautier V."/>
            <person name="Ament-Velasquez S.L."/>
            <person name="Kruys A."/>
            <person name="Hutchinson M.I."/>
            <person name="Powell A.J."/>
            <person name="Barry K."/>
            <person name="Miller A.N."/>
            <person name="Grigoriev I.V."/>
            <person name="Debuchy R."/>
            <person name="Gladieux P."/>
            <person name="Hiltunen Thoren M."/>
            <person name="Johannesson H."/>
        </authorList>
    </citation>
    <scope>NUCLEOTIDE SEQUENCE</scope>
    <source>
        <strain evidence="4">CBS 168.71</strain>
    </source>
</reference>
<dbReference type="Pfam" id="PF00144">
    <property type="entry name" value="Beta-lactamase"/>
    <property type="match status" value="1"/>
</dbReference>
<dbReference type="InterPro" id="IPR051478">
    <property type="entry name" value="Beta-lactamase-like_AB/R"/>
</dbReference>
<name>A0AAE0HC76_9PEZI</name>
<dbReference type="InterPro" id="IPR012338">
    <property type="entry name" value="Beta-lactam/transpept-like"/>
</dbReference>
<organism evidence="4 5">
    <name type="scientific">Chaetomium fimeti</name>
    <dbReference type="NCBI Taxonomy" id="1854472"/>
    <lineage>
        <taxon>Eukaryota</taxon>
        <taxon>Fungi</taxon>
        <taxon>Dikarya</taxon>
        <taxon>Ascomycota</taxon>
        <taxon>Pezizomycotina</taxon>
        <taxon>Sordariomycetes</taxon>
        <taxon>Sordariomycetidae</taxon>
        <taxon>Sordariales</taxon>
        <taxon>Chaetomiaceae</taxon>
        <taxon>Chaetomium</taxon>
    </lineage>
</organism>
<dbReference type="EMBL" id="JAUEPN010000006">
    <property type="protein sequence ID" value="KAK3292926.1"/>
    <property type="molecule type" value="Genomic_DNA"/>
</dbReference>
<evidence type="ECO:0000256" key="1">
    <source>
        <dbReference type="ARBA" id="ARBA00038473"/>
    </source>
</evidence>
<dbReference type="PANTHER" id="PTHR22935">
    <property type="entry name" value="PENICILLIN-BINDING PROTEIN"/>
    <property type="match status" value="1"/>
</dbReference>
<sequence>MTASYNTTAIAIGVKSIHETDLLFEYAYTPPKKDEKGVQKVDSDTIFRIGSLTKLFPPLALLKLQDRGVNFEDPITKYVPELRTLKSQAREDSPIWAVEWDEVTLGALASHMAGIPSDYITDIAPFGDLSAYGYPQANSSKFLGCAGFFGTPGCNKTVFFEHFGERPPVQAPFSAQTVYSNIGFAILGFAVEAITNQSFTDYVTNEIWKPLDMARTSATQPDEALGFIPANDVWWAADMGFEGPGGGYFSTINDLHRFGDAILQHKLLSAVQTRKWMKPLTSTSSSGLLMGAPWEIFRAENITSDGRMIELYTKTGDLINYHSQLVLIPDYDIVVTLLVAGPSGPGEGSQTSMTLMMSRIVQSLLPAIEAAGKAETAAAYAGTYTDKRTNSTLTLSLDAAAAADDGPGVAITQYIIRGVDVPRTDPGSTLPPATPPTLDPPMRYRLYPASTGAEGKTSWRAVGTMNTAEQVAQQDALFAWPMNSCITWAMMDRSTFEFGARDHFVFDVVEGKVKGVEAVGYQVHLTKECK</sequence>
<keyword evidence="5" id="KW-1185">Reference proteome</keyword>